<dbReference type="AlphaFoldDB" id="A0A4C1UBQ4"/>
<dbReference type="Proteomes" id="UP000299102">
    <property type="component" value="Unassembled WGS sequence"/>
</dbReference>
<name>A0A4C1UBQ4_EUMVA</name>
<accession>A0A4C1UBQ4</accession>
<reference evidence="2 3" key="1">
    <citation type="journal article" date="2019" name="Commun. Biol.">
        <title>The bagworm genome reveals a unique fibroin gene that provides high tensile strength.</title>
        <authorList>
            <person name="Kono N."/>
            <person name="Nakamura H."/>
            <person name="Ohtoshi R."/>
            <person name="Tomita M."/>
            <person name="Numata K."/>
            <person name="Arakawa K."/>
        </authorList>
    </citation>
    <scope>NUCLEOTIDE SEQUENCE [LARGE SCALE GENOMIC DNA]</scope>
</reference>
<protein>
    <submittedName>
        <fullName evidence="2">Uncharacterized protein</fullName>
    </submittedName>
</protein>
<evidence type="ECO:0000313" key="2">
    <source>
        <dbReference type="EMBL" id="GBP23769.1"/>
    </source>
</evidence>
<evidence type="ECO:0000313" key="3">
    <source>
        <dbReference type="Proteomes" id="UP000299102"/>
    </source>
</evidence>
<keyword evidence="3" id="KW-1185">Reference proteome</keyword>
<feature type="region of interest" description="Disordered" evidence="1">
    <location>
        <begin position="39"/>
        <end position="106"/>
    </location>
</feature>
<dbReference type="EMBL" id="BGZK01000153">
    <property type="protein sequence ID" value="GBP23769.1"/>
    <property type="molecule type" value="Genomic_DNA"/>
</dbReference>
<comment type="caution">
    <text evidence="2">The sequence shown here is derived from an EMBL/GenBank/DDBJ whole genome shotgun (WGS) entry which is preliminary data.</text>
</comment>
<organism evidence="2 3">
    <name type="scientific">Eumeta variegata</name>
    <name type="common">Bagworm moth</name>
    <name type="synonym">Eumeta japonica</name>
    <dbReference type="NCBI Taxonomy" id="151549"/>
    <lineage>
        <taxon>Eukaryota</taxon>
        <taxon>Metazoa</taxon>
        <taxon>Ecdysozoa</taxon>
        <taxon>Arthropoda</taxon>
        <taxon>Hexapoda</taxon>
        <taxon>Insecta</taxon>
        <taxon>Pterygota</taxon>
        <taxon>Neoptera</taxon>
        <taxon>Endopterygota</taxon>
        <taxon>Lepidoptera</taxon>
        <taxon>Glossata</taxon>
        <taxon>Ditrysia</taxon>
        <taxon>Tineoidea</taxon>
        <taxon>Psychidae</taxon>
        <taxon>Oiketicinae</taxon>
        <taxon>Eumeta</taxon>
    </lineage>
</organism>
<sequence length="135" mass="14933">MKQERYAKIVSRGNRQSLLTLLGNRPVLVIATRLNAVHATTDNERQRKREERVSHSSLYPKASETQLPLYPTQYLPPPLLGNTKRERPAPRTPPARVPGCAGESAGRRLCSTGDISLRKINDVQVVESASGSGYN</sequence>
<gene>
    <name evidence="2" type="ORF">EVAR_13726_1</name>
</gene>
<evidence type="ECO:0000256" key="1">
    <source>
        <dbReference type="SAM" id="MobiDB-lite"/>
    </source>
</evidence>
<feature type="compositionally biased region" description="Basic and acidic residues" evidence="1">
    <location>
        <begin position="41"/>
        <end position="54"/>
    </location>
</feature>
<proteinExistence type="predicted"/>